<sequence length="281" mass="31304">MKKPSRHSDDSGPSNYQKLPSIAEIIQADQYRASHSLGTPPASPSPGPSFIKEEEDHPPQPTRPLSNLPHRFRDSSTEISLPRAGSLDFNHPAQARHQHVLDRYPDNQTYKEALGQIMSLSHTIYNFAQANQSTALQQNTIPVNPARLPREQEVSDMFRYLERTKQLLQQVGPPQTSLGLQLPNPMTIPMNASGGVSRPDLVSRHLTQLGTRLTVNSPWFFQHDVVIVVDLLLAHRDSDRIGDRSCAEIVLLIKRGRMLSEALDVIGHSEAKCTQIGIAKI</sequence>
<reference evidence="2 3" key="1">
    <citation type="journal article" date="2018" name="Sci. Rep.">
        <title>Characterisation of pathogen-specific regions and novel effector candidates in Fusarium oxysporum f. sp. cepae.</title>
        <authorList>
            <person name="Armitage A.D."/>
            <person name="Taylor A."/>
            <person name="Sobczyk M.K."/>
            <person name="Baxter L."/>
            <person name="Greenfield B.P."/>
            <person name="Bates H.J."/>
            <person name="Wilson F."/>
            <person name="Jackson A.C."/>
            <person name="Ott S."/>
            <person name="Harrison R.J."/>
            <person name="Clarkson J.P."/>
        </authorList>
    </citation>
    <scope>NUCLEOTIDE SEQUENCE [LARGE SCALE GENOMIC DNA]</scope>
    <source>
        <strain evidence="2 3">Fp_A8</strain>
    </source>
</reference>
<accession>A0A420S2C6</accession>
<name>A0A420S2C6_GIBIN</name>
<comment type="caution">
    <text evidence="2">The sequence shown here is derived from an EMBL/GenBank/DDBJ whole genome shotgun (WGS) entry which is preliminary data.</text>
</comment>
<dbReference type="AlphaFoldDB" id="A0A420S2C6"/>
<protein>
    <submittedName>
        <fullName evidence="2">Uncharacterized protein</fullName>
    </submittedName>
</protein>
<gene>
    <name evidence="2" type="ORF">BFJ72_g14532</name>
</gene>
<dbReference type="Proteomes" id="UP000283569">
    <property type="component" value="Unassembled WGS sequence"/>
</dbReference>
<evidence type="ECO:0000313" key="2">
    <source>
        <dbReference type="EMBL" id="RKL23403.1"/>
    </source>
</evidence>
<evidence type="ECO:0000256" key="1">
    <source>
        <dbReference type="SAM" id="MobiDB-lite"/>
    </source>
</evidence>
<proteinExistence type="predicted"/>
<organism evidence="2 3">
    <name type="scientific">Gibberella intermedia</name>
    <name type="common">Bulb rot disease fungus</name>
    <name type="synonym">Fusarium proliferatum</name>
    <dbReference type="NCBI Taxonomy" id="948311"/>
    <lineage>
        <taxon>Eukaryota</taxon>
        <taxon>Fungi</taxon>
        <taxon>Dikarya</taxon>
        <taxon>Ascomycota</taxon>
        <taxon>Pezizomycotina</taxon>
        <taxon>Sordariomycetes</taxon>
        <taxon>Hypocreomycetidae</taxon>
        <taxon>Hypocreales</taxon>
        <taxon>Nectriaceae</taxon>
        <taxon>Fusarium</taxon>
        <taxon>Fusarium fujikuroi species complex</taxon>
    </lineage>
</organism>
<dbReference type="EMBL" id="MRDB01000111">
    <property type="protein sequence ID" value="RKL23403.1"/>
    <property type="molecule type" value="Genomic_DNA"/>
</dbReference>
<feature type="compositionally biased region" description="Basic and acidic residues" evidence="1">
    <location>
        <begin position="1"/>
        <end position="10"/>
    </location>
</feature>
<evidence type="ECO:0000313" key="3">
    <source>
        <dbReference type="Proteomes" id="UP000283569"/>
    </source>
</evidence>
<feature type="region of interest" description="Disordered" evidence="1">
    <location>
        <begin position="1"/>
        <end position="77"/>
    </location>
</feature>